<accession>A0A3Q8SDY9</accession>
<keyword evidence="1" id="KW-0175">Coiled coil</keyword>
<dbReference type="AlphaFoldDB" id="A0A3Q8SDY9"/>
<organism evidence="2 3">
    <name type="scientific">Paenibacillus lentus</name>
    <dbReference type="NCBI Taxonomy" id="1338368"/>
    <lineage>
        <taxon>Bacteria</taxon>
        <taxon>Bacillati</taxon>
        <taxon>Bacillota</taxon>
        <taxon>Bacilli</taxon>
        <taxon>Bacillales</taxon>
        <taxon>Paenibacillaceae</taxon>
        <taxon>Paenibacillus</taxon>
    </lineage>
</organism>
<name>A0A3Q8SDY9_9BACL</name>
<evidence type="ECO:0000256" key="1">
    <source>
        <dbReference type="SAM" id="Coils"/>
    </source>
</evidence>
<dbReference type="KEGG" id="plen:EIM92_22275"/>
<evidence type="ECO:0000313" key="2">
    <source>
        <dbReference type="EMBL" id="AZK48568.1"/>
    </source>
</evidence>
<dbReference type="RefSeq" id="WP_125084721.1">
    <property type="nucleotide sequence ID" value="NZ_CP034248.1"/>
</dbReference>
<protein>
    <submittedName>
        <fullName evidence="2">Uncharacterized protein</fullName>
    </submittedName>
</protein>
<reference evidence="2 3" key="1">
    <citation type="submission" date="2018-11" db="EMBL/GenBank/DDBJ databases">
        <title>Genome sequencing of Paenibacillus lentus DSM25539(T).</title>
        <authorList>
            <person name="Kook J.-K."/>
            <person name="Park S.-N."/>
            <person name="Lim Y.K."/>
        </authorList>
    </citation>
    <scope>NUCLEOTIDE SEQUENCE [LARGE SCALE GENOMIC DNA]</scope>
    <source>
        <strain evidence="2 3">DSM 25539</strain>
    </source>
</reference>
<dbReference type="EMBL" id="CP034248">
    <property type="protein sequence ID" value="AZK48568.1"/>
    <property type="molecule type" value="Genomic_DNA"/>
</dbReference>
<evidence type="ECO:0000313" key="3">
    <source>
        <dbReference type="Proteomes" id="UP000273145"/>
    </source>
</evidence>
<proteinExistence type="predicted"/>
<feature type="coiled-coil region" evidence="1">
    <location>
        <begin position="15"/>
        <end position="49"/>
    </location>
</feature>
<keyword evidence="3" id="KW-1185">Reference proteome</keyword>
<sequence>MAKEVQAVTEETGLIAQAQAEYEAIRAQIAEHYQQARELRNQADKLNQSGRTDVQVMTEVNQLLGQAERLTSLADQLDDHERLEAIHNMNELENEASVLKEKSAYNENMLARQQTEPEKVKEEAAAMIRRAEEKMKETARCLTVQTERLAELEG</sequence>
<gene>
    <name evidence="2" type="ORF">EIM92_22275</name>
</gene>
<dbReference type="Proteomes" id="UP000273145">
    <property type="component" value="Chromosome"/>
</dbReference>
<dbReference type="OrthoDB" id="2613813at2"/>